<keyword evidence="1" id="KW-0472">Membrane</keyword>
<feature type="transmembrane region" description="Helical" evidence="1">
    <location>
        <begin position="88"/>
        <end position="121"/>
    </location>
</feature>
<gene>
    <name evidence="3" type="ORF">ACFQFQ_22235</name>
</gene>
<feature type="transmembrane region" description="Helical" evidence="1">
    <location>
        <begin position="45"/>
        <end position="67"/>
    </location>
</feature>
<name>A0ABW2B7J7_9RHOB</name>
<keyword evidence="1" id="KW-0812">Transmembrane</keyword>
<keyword evidence="4" id="KW-1185">Reference proteome</keyword>
<evidence type="ECO:0000256" key="1">
    <source>
        <dbReference type="SAM" id="Phobius"/>
    </source>
</evidence>
<evidence type="ECO:0000313" key="3">
    <source>
        <dbReference type="EMBL" id="MFC6761559.1"/>
    </source>
</evidence>
<proteinExistence type="predicted"/>
<feature type="transmembrane region" description="Helical" evidence="1">
    <location>
        <begin position="7"/>
        <end position="25"/>
    </location>
</feature>
<feature type="transmembrane region" description="Helical" evidence="1">
    <location>
        <begin position="127"/>
        <end position="147"/>
    </location>
</feature>
<protein>
    <submittedName>
        <fullName evidence="3">Tripartite tricarboxylate transporter TctB family protein</fullName>
    </submittedName>
</protein>
<dbReference type="Proteomes" id="UP001596353">
    <property type="component" value="Unassembled WGS sequence"/>
</dbReference>
<feature type="domain" description="DUF1468" evidence="2">
    <location>
        <begin position="10"/>
        <end position="154"/>
    </location>
</feature>
<organism evidence="3 4">
    <name type="scientific">Sulfitobacter porphyrae</name>
    <dbReference type="NCBI Taxonomy" id="1246864"/>
    <lineage>
        <taxon>Bacteria</taxon>
        <taxon>Pseudomonadati</taxon>
        <taxon>Pseudomonadota</taxon>
        <taxon>Alphaproteobacteria</taxon>
        <taxon>Rhodobacterales</taxon>
        <taxon>Roseobacteraceae</taxon>
        <taxon>Sulfitobacter</taxon>
    </lineage>
</organism>
<evidence type="ECO:0000313" key="4">
    <source>
        <dbReference type="Proteomes" id="UP001596353"/>
    </source>
</evidence>
<dbReference type="EMBL" id="JBHSWG010000003">
    <property type="protein sequence ID" value="MFC6761559.1"/>
    <property type="molecule type" value="Genomic_DNA"/>
</dbReference>
<dbReference type="InterPro" id="IPR009936">
    <property type="entry name" value="DUF1468"/>
</dbReference>
<dbReference type="Pfam" id="PF07331">
    <property type="entry name" value="TctB"/>
    <property type="match status" value="1"/>
</dbReference>
<comment type="caution">
    <text evidence="3">The sequence shown here is derived from an EMBL/GenBank/DDBJ whole genome shotgun (WGS) entry which is preliminary data.</text>
</comment>
<keyword evidence="1" id="KW-1133">Transmembrane helix</keyword>
<evidence type="ECO:0000259" key="2">
    <source>
        <dbReference type="Pfam" id="PF07331"/>
    </source>
</evidence>
<sequence>MLFKLSEVIIFAAMTVASIALWFTADALPVSKRYAQVDSDLWPKLVFGALAVCCAIHFAQKVAGLRSTPTATEAMLKGAVPTGYHRRLVITGALILGYFFALQYIGFLFATLIFLWAAAWILPYRNIVAKLAFAPVFTLLLGAFFNYGLSLSLPRGTGVFYDLSQALF</sequence>
<reference evidence="4" key="1">
    <citation type="journal article" date="2019" name="Int. J. Syst. Evol. Microbiol.">
        <title>The Global Catalogue of Microorganisms (GCM) 10K type strain sequencing project: providing services to taxonomists for standard genome sequencing and annotation.</title>
        <authorList>
            <consortium name="The Broad Institute Genomics Platform"/>
            <consortium name="The Broad Institute Genome Sequencing Center for Infectious Disease"/>
            <person name="Wu L."/>
            <person name="Ma J."/>
        </authorList>
    </citation>
    <scope>NUCLEOTIDE SEQUENCE [LARGE SCALE GENOMIC DNA]</scope>
    <source>
        <strain evidence="4">CCUG 66188</strain>
    </source>
</reference>
<accession>A0ABW2B7J7</accession>